<sequence>MADACSVYIYYRVAAAQQAAARERVTQLFAQLAAQSGIHGRLLCRRDDDTTWMEVYAAVSAPEAFLAQLKAAETTLALASLIEGGQRHVEVFQPR</sequence>
<name>A0ABU9YVI3_9RHOO</name>
<reference evidence="1 2" key="1">
    <citation type="journal article" date="2018" name="Int. J. Syst. Evol. Microbiol.">
        <title>Uliginosibacterium sediminicola sp. nov., isolated from freshwater sediment.</title>
        <authorList>
            <person name="Hwang W.M."/>
            <person name="Kim S.M."/>
            <person name="Kang K."/>
            <person name="Ahn T.Y."/>
        </authorList>
    </citation>
    <scope>NUCLEOTIDE SEQUENCE [LARGE SCALE GENOMIC DNA]</scope>
    <source>
        <strain evidence="1 2">M1-21</strain>
    </source>
</reference>
<dbReference type="Proteomes" id="UP001410394">
    <property type="component" value="Unassembled WGS sequence"/>
</dbReference>
<accession>A0ABU9YVI3</accession>
<keyword evidence="2" id="KW-1185">Reference proteome</keyword>
<organism evidence="1 2">
    <name type="scientific">Uliginosibacterium sediminicola</name>
    <dbReference type="NCBI Taxonomy" id="2024550"/>
    <lineage>
        <taxon>Bacteria</taxon>
        <taxon>Pseudomonadati</taxon>
        <taxon>Pseudomonadota</taxon>
        <taxon>Betaproteobacteria</taxon>
        <taxon>Rhodocyclales</taxon>
        <taxon>Zoogloeaceae</taxon>
        <taxon>Uliginosibacterium</taxon>
    </lineage>
</organism>
<proteinExistence type="predicted"/>
<dbReference type="EMBL" id="JBDIVE010000002">
    <property type="protein sequence ID" value="MEN3067725.1"/>
    <property type="molecule type" value="Genomic_DNA"/>
</dbReference>
<evidence type="ECO:0000313" key="2">
    <source>
        <dbReference type="Proteomes" id="UP001410394"/>
    </source>
</evidence>
<protein>
    <submittedName>
        <fullName evidence="1">DUF4936 family protein</fullName>
    </submittedName>
</protein>
<gene>
    <name evidence="1" type="ORF">ABDB84_04485</name>
</gene>
<dbReference type="RefSeq" id="WP_345918492.1">
    <property type="nucleotide sequence ID" value="NZ_JBDIVE010000002.1"/>
</dbReference>
<dbReference type="Pfam" id="PF16290">
    <property type="entry name" value="DUF4936"/>
    <property type="match status" value="1"/>
</dbReference>
<dbReference type="InterPro" id="IPR032556">
    <property type="entry name" value="DUF4936"/>
</dbReference>
<evidence type="ECO:0000313" key="1">
    <source>
        <dbReference type="EMBL" id="MEN3067725.1"/>
    </source>
</evidence>
<comment type="caution">
    <text evidence="1">The sequence shown here is derived from an EMBL/GenBank/DDBJ whole genome shotgun (WGS) entry which is preliminary data.</text>
</comment>